<dbReference type="PANTHER" id="PTHR12925:SF0">
    <property type="entry name" value="PROTEIN HIKESHI"/>
    <property type="match status" value="1"/>
</dbReference>
<dbReference type="EMBL" id="JALLPJ020000121">
    <property type="protein sequence ID" value="KAL3801854.1"/>
    <property type="molecule type" value="Genomic_DNA"/>
</dbReference>
<keyword evidence="5" id="KW-1185">Reference proteome</keyword>
<organism evidence="4 5">
    <name type="scientific">Cyclotella atomus</name>
    <dbReference type="NCBI Taxonomy" id="382360"/>
    <lineage>
        <taxon>Eukaryota</taxon>
        <taxon>Sar</taxon>
        <taxon>Stramenopiles</taxon>
        <taxon>Ochrophyta</taxon>
        <taxon>Bacillariophyta</taxon>
        <taxon>Coscinodiscophyceae</taxon>
        <taxon>Thalassiosirophycidae</taxon>
        <taxon>Stephanodiscales</taxon>
        <taxon>Stephanodiscaceae</taxon>
        <taxon>Cyclotella</taxon>
    </lineage>
</organism>
<dbReference type="PANTHER" id="PTHR12925">
    <property type="entry name" value="HIKESHI FAMILY MEMBER"/>
    <property type="match status" value="1"/>
</dbReference>
<comment type="caution">
    <text evidence="4">The sequence shown here is derived from an EMBL/GenBank/DDBJ whole genome shotgun (WGS) entry which is preliminary data.</text>
</comment>
<dbReference type="InterPro" id="IPR048364">
    <property type="entry name" value="Hikeshi-like_C"/>
</dbReference>
<evidence type="ECO:0000313" key="4">
    <source>
        <dbReference type="EMBL" id="KAL3801854.1"/>
    </source>
</evidence>
<evidence type="ECO:0000259" key="3">
    <source>
        <dbReference type="Pfam" id="PF21057"/>
    </source>
</evidence>
<dbReference type="Pfam" id="PF21057">
    <property type="entry name" value="Hikeshi-like_C"/>
    <property type="match status" value="1"/>
</dbReference>
<gene>
    <name evidence="4" type="ORF">ACHAWO_003860</name>
</gene>
<dbReference type="InterPro" id="IPR031318">
    <property type="entry name" value="OPI10"/>
</dbReference>
<evidence type="ECO:0000259" key="2">
    <source>
        <dbReference type="Pfam" id="PF05603"/>
    </source>
</evidence>
<dbReference type="Proteomes" id="UP001530400">
    <property type="component" value="Unassembled WGS sequence"/>
</dbReference>
<dbReference type="AlphaFoldDB" id="A0ABD3QPF0"/>
<feature type="domain" description="Hikeshi-like C-terminal" evidence="3">
    <location>
        <begin position="155"/>
        <end position="210"/>
    </location>
</feature>
<evidence type="ECO:0000313" key="5">
    <source>
        <dbReference type="Proteomes" id="UP001530400"/>
    </source>
</evidence>
<reference evidence="4 5" key="1">
    <citation type="submission" date="2024-10" db="EMBL/GenBank/DDBJ databases">
        <title>Updated reference genomes for cyclostephanoid diatoms.</title>
        <authorList>
            <person name="Roberts W.R."/>
            <person name="Alverson A.J."/>
        </authorList>
    </citation>
    <scope>NUCLEOTIDE SEQUENCE [LARGE SCALE GENOMIC DNA]</scope>
    <source>
        <strain evidence="4 5">AJA010-31</strain>
    </source>
</reference>
<comment type="similarity">
    <text evidence="1">Belongs to the OPI10 family.</text>
</comment>
<sequence>MNQPSQTFGILIPGGVVRTDFTATDASGTKFALTLNGISGKDISTISELVFFLLPGISLPQDHGAMLYWQIISSPVSPGMTSTPFSTKTPAITEFELVGAIANHKPSGVFRTGWATNETLSTAINSPCGSVVTINLGVSIEPQANITNIGVMPDKTTHVAKNIAMDLFNYMQSFDTGAGGAGNMVVPNNVFDRWMARFESKFRLDPNFYNKDKS</sequence>
<dbReference type="Pfam" id="PF05603">
    <property type="entry name" value="Hikeshi-like_N"/>
    <property type="match status" value="1"/>
</dbReference>
<dbReference type="InterPro" id="IPR008493">
    <property type="entry name" value="Hikeshi-like_N"/>
</dbReference>
<protein>
    <recommendedName>
        <fullName evidence="6">Hikeshi-like domain-containing protein</fullName>
    </recommendedName>
</protein>
<evidence type="ECO:0000256" key="1">
    <source>
        <dbReference type="ARBA" id="ARBA00006623"/>
    </source>
</evidence>
<feature type="domain" description="Hikeshi-like N-terminal" evidence="2">
    <location>
        <begin position="12"/>
        <end position="147"/>
    </location>
</feature>
<name>A0ABD3QPF0_9STRA</name>
<accession>A0ABD3QPF0</accession>
<evidence type="ECO:0008006" key="6">
    <source>
        <dbReference type="Google" id="ProtNLM"/>
    </source>
</evidence>
<proteinExistence type="inferred from homology"/>